<evidence type="ECO:0000313" key="8">
    <source>
        <dbReference type="Proteomes" id="UP001595976"/>
    </source>
</evidence>
<gene>
    <name evidence="7" type="ORF">ACFPK2_01300</name>
</gene>
<evidence type="ECO:0000256" key="4">
    <source>
        <dbReference type="ARBA" id="ARBA00022496"/>
    </source>
</evidence>
<organism evidence="7 8">
    <name type="scientific">Bosea minatitlanensis</name>
    <dbReference type="NCBI Taxonomy" id="128782"/>
    <lineage>
        <taxon>Bacteria</taxon>
        <taxon>Pseudomonadati</taxon>
        <taxon>Pseudomonadota</taxon>
        <taxon>Alphaproteobacteria</taxon>
        <taxon>Hyphomicrobiales</taxon>
        <taxon>Boseaceae</taxon>
        <taxon>Bosea</taxon>
    </lineage>
</organism>
<name>A0ABW0F1B5_9HYPH</name>
<sequence length="276" mass="30112">MVETPLGRVEIPAEPRRVVAIDSRISLEMALALALPLIGYSHSRARPWVPVPASVPFLAAPPDLEQILMLEPDLILCPDTSPHSEWWPLARLRRIAPVLPSNHRTHWRGNLSRLAGWLARTGAFEREAAAYDERIAALRRRHAPALRRSLLTAATYDPLKRRLMVRSDGTGYGFVMPAQVLADLGGRGVEAGRLGPYGEVALESLGGVLGQVDGILLIDLGDGAPTALAREPLWQRLRAVRAGQVHVTQGNSIFGSVYTAHHLAGAWDALLTRMPS</sequence>
<comment type="subcellular location">
    <subcellularLocation>
        <location evidence="1">Cell envelope</location>
    </subcellularLocation>
</comment>
<keyword evidence="4" id="KW-0410">Iron transport</keyword>
<evidence type="ECO:0000256" key="5">
    <source>
        <dbReference type="ARBA" id="ARBA00022729"/>
    </source>
</evidence>
<dbReference type="RefSeq" id="WP_158444483.1">
    <property type="nucleotide sequence ID" value="NZ_JAOAOS010000012.1"/>
</dbReference>
<evidence type="ECO:0000256" key="1">
    <source>
        <dbReference type="ARBA" id="ARBA00004196"/>
    </source>
</evidence>
<protein>
    <submittedName>
        <fullName evidence="7">ABC transporter substrate-binding protein</fullName>
    </submittedName>
</protein>
<dbReference type="PANTHER" id="PTHR30532:SF1">
    <property type="entry name" value="IRON(3+)-HYDROXAMATE-BINDING PROTEIN FHUD"/>
    <property type="match status" value="1"/>
</dbReference>
<dbReference type="InterPro" id="IPR051313">
    <property type="entry name" value="Bact_iron-sidero_bind"/>
</dbReference>
<keyword evidence="5" id="KW-0732">Signal</keyword>
<comment type="caution">
    <text evidence="7">The sequence shown here is derived from an EMBL/GenBank/DDBJ whole genome shotgun (WGS) entry which is preliminary data.</text>
</comment>
<proteinExistence type="inferred from homology"/>
<dbReference type="Gene3D" id="3.40.50.1980">
    <property type="entry name" value="Nitrogenase molybdenum iron protein domain"/>
    <property type="match status" value="2"/>
</dbReference>
<accession>A0ABW0F1B5</accession>
<dbReference type="EMBL" id="JBHSLI010000001">
    <property type="protein sequence ID" value="MFC5291620.1"/>
    <property type="molecule type" value="Genomic_DNA"/>
</dbReference>
<evidence type="ECO:0000313" key="7">
    <source>
        <dbReference type="EMBL" id="MFC5291620.1"/>
    </source>
</evidence>
<evidence type="ECO:0000256" key="2">
    <source>
        <dbReference type="ARBA" id="ARBA00008814"/>
    </source>
</evidence>
<evidence type="ECO:0000256" key="3">
    <source>
        <dbReference type="ARBA" id="ARBA00022448"/>
    </source>
</evidence>
<dbReference type="PANTHER" id="PTHR30532">
    <property type="entry name" value="IRON III DICITRATE-BINDING PERIPLASMIC PROTEIN"/>
    <property type="match status" value="1"/>
</dbReference>
<keyword evidence="8" id="KW-1185">Reference proteome</keyword>
<evidence type="ECO:0000259" key="6">
    <source>
        <dbReference type="PROSITE" id="PS50983"/>
    </source>
</evidence>
<reference evidence="8" key="1">
    <citation type="journal article" date="2019" name="Int. J. Syst. Evol. Microbiol.">
        <title>The Global Catalogue of Microorganisms (GCM) 10K type strain sequencing project: providing services to taxonomists for standard genome sequencing and annotation.</title>
        <authorList>
            <consortium name="The Broad Institute Genomics Platform"/>
            <consortium name="The Broad Institute Genome Sequencing Center for Infectious Disease"/>
            <person name="Wu L."/>
            <person name="Ma J."/>
        </authorList>
    </citation>
    <scope>NUCLEOTIDE SEQUENCE [LARGE SCALE GENOMIC DNA]</scope>
    <source>
        <strain evidence="8">CGMCC 1.15643</strain>
    </source>
</reference>
<dbReference type="Proteomes" id="UP001595976">
    <property type="component" value="Unassembled WGS sequence"/>
</dbReference>
<keyword evidence="3" id="KW-0813">Transport</keyword>
<dbReference type="SUPFAM" id="SSF53807">
    <property type="entry name" value="Helical backbone' metal receptor"/>
    <property type="match status" value="1"/>
</dbReference>
<keyword evidence="4" id="KW-0408">Iron</keyword>
<feature type="domain" description="Fe/B12 periplasmic-binding" evidence="6">
    <location>
        <begin position="16"/>
        <end position="276"/>
    </location>
</feature>
<comment type="similarity">
    <text evidence="2">Belongs to the bacterial solute-binding protein 8 family.</text>
</comment>
<dbReference type="InterPro" id="IPR002491">
    <property type="entry name" value="ABC_transptr_periplasmic_BD"/>
</dbReference>
<keyword evidence="4" id="KW-0406">Ion transport</keyword>
<dbReference type="PROSITE" id="PS50983">
    <property type="entry name" value="FE_B12_PBP"/>
    <property type="match status" value="1"/>
</dbReference>